<evidence type="ECO:0000259" key="9">
    <source>
        <dbReference type="Pfam" id="PF02897"/>
    </source>
</evidence>
<keyword evidence="4 7" id="KW-0645">Protease</keyword>
<dbReference type="PRINTS" id="PR00862">
    <property type="entry name" value="PROLIGOPTASE"/>
</dbReference>
<dbReference type="Gene3D" id="3.40.50.1820">
    <property type="entry name" value="alpha/beta hydrolase"/>
    <property type="match status" value="1"/>
</dbReference>
<keyword evidence="5 7" id="KW-0378">Hydrolase</keyword>
<evidence type="ECO:0000313" key="11">
    <source>
        <dbReference type="WBParaSite" id="PTRK_0000242800.1"/>
    </source>
</evidence>
<dbReference type="PANTHER" id="PTHR42881">
    <property type="entry name" value="PROLYL ENDOPEPTIDASE"/>
    <property type="match status" value="1"/>
</dbReference>
<dbReference type="SUPFAM" id="SSF53474">
    <property type="entry name" value="alpha/beta-Hydrolases"/>
    <property type="match status" value="1"/>
</dbReference>
<dbReference type="GO" id="GO:0005829">
    <property type="term" value="C:cytosol"/>
    <property type="evidence" value="ECO:0007669"/>
    <property type="project" value="TreeGrafter"/>
</dbReference>
<dbReference type="Proteomes" id="UP000038045">
    <property type="component" value="Unplaced"/>
</dbReference>
<dbReference type="GO" id="GO:0070012">
    <property type="term" value="F:oligopeptidase activity"/>
    <property type="evidence" value="ECO:0007669"/>
    <property type="project" value="TreeGrafter"/>
</dbReference>
<feature type="domain" description="Peptidase S9A N-terminal" evidence="9">
    <location>
        <begin position="29"/>
        <end position="436"/>
    </location>
</feature>
<reference evidence="11" key="1">
    <citation type="submission" date="2017-02" db="UniProtKB">
        <authorList>
            <consortium name="WormBaseParasite"/>
        </authorList>
    </citation>
    <scope>IDENTIFICATION</scope>
</reference>
<feature type="domain" description="Peptidase S9 prolyl oligopeptidase catalytic" evidence="8">
    <location>
        <begin position="510"/>
        <end position="583"/>
    </location>
</feature>
<dbReference type="Gene3D" id="2.130.10.120">
    <property type="entry name" value="Prolyl oligopeptidase, N-terminal domain"/>
    <property type="match status" value="1"/>
</dbReference>
<evidence type="ECO:0000259" key="8">
    <source>
        <dbReference type="Pfam" id="PF00326"/>
    </source>
</evidence>
<accession>A0A0N4Z5N4</accession>
<dbReference type="GO" id="GO:0004252">
    <property type="term" value="F:serine-type endopeptidase activity"/>
    <property type="evidence" value="ECO:0007669"/>
    <property type="project" value="UniProtKB-UniRule"/>
</dbReference>
<dbReference type="GO" id="GO:0006508">
    <property type="term" value="P:proteolysis"/>
    <property type="evidence" value="ECO:0007669"/>
    <property type="project" value="UniProtKB-KW"/>
</dbReference>
<dbReference type="EC" id="3.4.21.-" evidence="7"/>
<dbReference type="SUPFAM" id="SSF50993">
    <property type="entry name" value="Peptidase/esterase 'gauge' domain"/>
    <property type="match status" value="1"/>
</dbReference>
<dbReference type="InterPro" id="IPR029058">
    <property type="entry name" value="AB_hydrolase_fold"/>
</dbReference>
<evidence type="ECO:0000256" key="2">
    <source>
        <dbReference type="ARBA" id="ARBA00005228"/>
    </source>
</evidence>
<dbReference type="Pfam" id="PF02897">
    <property type="entry name" value="Peptidase_S9_N"/>
    <property type="match status" value="1"/>
</dbReference>
<comment type="similarity">
    <text evidence="2 7">Belongs to the peptidase S9A family.</text>
</comment>
<name>A0A0N4Z5N4_PARTI</name>
<evidence type="ECO:0000256" key="1">
    <source>
        <dbReference type="ARBA" id="ARBA00001070"/>
    </source>
</evidence>
<protein>
    <recommendedName>
        <fullName evidence="3 7">Prolyl endopeptidase</fullName>
        <ecNumber evidence="7">3.4.21.-</ecNumber>
    </recommendedName>
</protein>
<proteinExistence type="inferred from homology"/>
<evidence type="ECO:0000256" key="4">
    <source>
        <dbReference type="ARBA" id="ARBA00022670"/>
    </source>
</evidence>
<sequence length="583" mass="66427">MCNEERVDTESSKIIVIHPGGLLNNSVYPDIYRNESEGETFSNNITVQDPYRYLNDNNNTNRTKFIEKLNNISLTYFTNVSSYNDIKNKVEKYMHYERYDVLGKHGNYYYYLYNNGSQETDILIQTDNYTNIRNATKFVDLNNTTKKGYLLTKAAFSSDGDIIAYAVSANGSDFNTIHFIYQNETKLNDTIEHVIYSEITFVLNGTGFIYSKYPDTKEEDGEIKTEYQNHTMYFHKMGTNQTKDVPIANSTGEWDIIDGSTSLDGKYLFSTFWIEGSDSNYIKYYDISNCTADNFTEILNMTSLFTEENGVNYEIIYSNDTHALVKTNNNATYGRVIKVAFSNKNNETLINEKNDSKLQSTWAVGNQFLILNYLENVTSRLYVYSRLNGSLIQKLDILNLNGTVKQHSASVESNETFFEFENELTPKTIFRVNLTNVTPNTSLNVEEVARPKIEGFNSSEFVVKQVFYPSVDSEVNISMFILSRKDVVLNKSNPVLLEVYGAFGVPVTPHFSAPKMMFVKHFNGVSCYANVRGGGEFGEKWHEDGMLLNKQNTFNDTAQAIHYLIENNYTSPTKVALLGGAHG</sequence>
<dbReference type="AlphaFoldDB" id="A0A0N4Z5N4"/>
<evidence type="ECO:0000256" key="3">
    <source>
        <dbReference type="ARBA" id="ARBA00016310"/>
    </source>
</evidence>
<evidence type="ECO:0000313" key="10">
    <source>
        <dbReference type="Proteomes" id="UP000038045"/>
    </source>
</evidence>
<comment type="catalytic activity">
    <reaction evidence="1">
        <text>Hydrolysis of Pro-|-Xaa &gt;&gt; Ala-|-Xaa in oligopeptides.</text>
        <dbReference type="EC" id="3.4.21.26"/>
    </reaction>
</comment>
<dbReference type="InterPro" id="IPR001375">
    <property type="entry name" value="Peptidase_S9_cat"/>
</dbReference>
<dbReference type="InterPro" id="IPR023302">
    <property type="entry name" value="Pept_S9A_N"/>
</dbReference>
<evidence type="ECO:0000256" key="6">
    <source>
        <dbReference type="ARBA" id="ARBA00022825"/>
    </source>
</evidence>
<dbReference type="Pfam" id="PF00326">
    <property type="entry name" value="Peptidase_S9"/>
    <property type="match status" value="1"/>
</dbReference>
<evidence type="ECO:0000256" key="5">
    <source>
        <dbReference type="ARBA" id="ARBA00022801"/>
    </source>
</evidence>
<dbReference type="InterPro" id="IPR002470">
    <property type="entry name" value="Peptidase_S9A"/>
</dbReference>
<dbReference type="InterPro" id="IPR051167">
    <property type="entry name" value="Prolyl_oligopep/macrocyclase"/>
</dbReference>
<evidence type="ECO:0000256" key="7">
    <source>
        <dbReference type="RuleBase" id="RU368024"/>
    </source>
</evidence>
<dbReference type="PANTHER" id="PTHR42881:SF2">
    <property type="entry name" value="PROLYL ENDOPEPTIDASE"/>
    <property type="match status" value="1"/>
</dbReference>
<organism evidence="10 11">
    <name type="scientific">Parastrongyloides trichosuri</name>
    <name type="common">Possum-specific nematode worm</name>
    <dbReference type="NCBI Taxonomy" id="131310"/>
    <lineage>
        <taxon>Eukaryota</taxon>
        <taxon>Metazoa</taxon>
        <taxon>Ecdysozoa</taxon>
        <taxon>Nematoda</taxon>
        <taxon>Chromadorea</taxon>
        <taxon>Rhabditida</taxon>
        <taxon>Tylenchina</taxon>
        <taxon>Panagrolaimomorpha</taxon>
        <taxon>Strongyloidoidea</taxon>
        <taxon>Strongyloididae</taxon>
        <taxon>Parastrongyloides</taxon>
    </lineage>
</organism>
<keyword evidence="6 7" id="KW-0720">Serine protease</keyword>
<keyword evidence="10" id="KW-1185">Reference proteome</keyword>
<dbReference type="WBParaSite" id="PTRK_0000242800.1">
    <property type="protein sequence ID" value="PTRK_0000242800.1"/>
    <property type="gene ID" value="PTRK_0000242800"/>
</dbReference>